<evidence type="ECO:0000313" key="4">
    <source>
        <dbReference type="Proteomes" id="UP000238326"/>
    </source>
</evidence>
<gene>
    <name evidence="3" type="ORF">C6P61_13090</name>
    <name evidence="2" type="ORF">F5985_11530</name>
</gene>
<dbReference type="InterPro" id="IPR037523">
    <property type="entry name" value="VOC_core"/>
</dbReference>
<protein>
    <submittedName>
        <fullName evidence="3">Glyoxalase</fullName>
    </submittedName>
    <submittedName>
        <fullName evidence="2">VOC family protein</fullName>
    </submittedName>
</protein>
<dbReference type="EMBL" id="VYSB01000012">
    <property type="protein sequence ID" value="MYZ52751.1"/>
    <property type="molecule type" value="Genomic_DNA"/>
</dbReference>
<evidence type="ECO:0000313" key="5">
    <source>
        <dbReference type="Proteomes" id="UP000481947"/>
    </source>
</evidence>
<organism evidence="3 4">
    <name type="scientific">Malikia spinosa</name>
    <dbReference type="NCBI Taxonomy" id="86180"/>
    <lineage>
        <taxon>Bacteria</taxon>
        <taxon>Pseudomonadati</taxon>
        <taxon>Pseudomonadota</taxon>
        <taxon>Betaproteobacteria</taxon>
        <taxon>Burkholderiales</taxon>
        <taxon>Comamonadaceae</taxon>
        <taxon>Malikia</taxon>
    </lineage>
</organism>
<dbReference type="OrthoDB" id="9797663at2"/>
<keyword evidence="4" id="KW-1185">Reference proteome</keyword>
<dbReference type="InterPro" id="IPR029068">
    <property type="entry name" value="Glyas_Bleomycin-R_OHBP_Dase"/>
</dbReference>
<dbReference type="Gene3D" id="3.10.180.10">
    <property type="entry name" value="2,3-Dihydroxybiphenyl 1,2-Dioxygenase, domain 1"/>
    <property type="match status" value="1"/>
</dbReference>
<proteinExistence type="predicted"/>
<name>A0A2S9KCH1_9BURK</name>
<dbReference type="AlphaFoldDB" id="A0A2S9KCH1"/>
<evidence type="ECO:0000259" key="1">
    <source>
        <dbReference type="PROSITE" id="PS51819"/>
    </source>
</evidence>
<dbReference type="EMBL" id="PVLR01000038">
    <property type="protein sequence ID" value="PRD68114.1"/>
    <property type="molecule type" value="Genomic_DNA"/>
</dbReference>
<comment type="caution">
    <text evidence="3">The sequence shown here is derived from an EMBL/GenBank/DDBJ whole genome shotgun (WGS) entry which is preliminary data.</text>
</comment>
<dbReference type="Proteomes" id="UP000481947">
    <property type="component" value="Unassembled WGS sequence"/>
</dbReference>
<evidence type="ECO:0000313" key="3">
    <source>
        <dbReference type="EMBL" id="PRD68114.1"/>
    </source>
</evidence>
<dbReference type="Proteomes" id="UP000238326">
    <property type="component" value="Unassembled WGS sequence"/>
</dbReference>
<dbReference type="PROSITE" id="PS51819">
    <property type="entry name" value="VOC"/>
    <property type="match status" value="1"/>
</dbReference>
<dbReference type="Pfam" id="PF00903">
    <property type="entry name" value="Glyoxalase"/>
    <property type="match status" value="1"/>
</dbReference>
<dbReference type="PANTHER" id="PTHR36503:SF1">
    <property type="entry name" value="BLR2520 PROTEIN"/>
    <property type="match status" value="1"/>
</dbReference>
<reference evidence="2 5" key="2">
    <citation type="submission" date="2019-09" db="EMBL/GenBank/DDBJ databases">
        <title>Identification of Malikia spinosa a prominent benzene-, toluene-, and ethylbenzene-degrading bacterium: enrichment, isolation and whole genome sequencing.</title>
        <authorList>
            <person name="Tancsics A."/>
            <person name="Revesz F."/>
            <person name="Kriszt B."/>
        </authorList>
    </citation>
    <scope>NUCLEOTIDE SEQUENCE [LARGE SCALE GENOMIC DNA]</scope>
    <source>
        <strain evidence="2 5">AB6</strain>
    </source>
</reference>
<accession>A0A2S9KCH1</accession>
<dbReference type="SUPFAM" id="SSF54593">
    <property type="entry name" value="Glyoxalase/Bleomycin resistance protein/Dihydroxybiphenyl dioxygenase"/>
    <property type="match status" value="1"/>
</dbReference>
<reference evidence="3 4" key="1">
    <citation type="submission" date="2018-03" db="EMBL/GenBank/DDBJ databases">
        <title>Comparative genomics illustrates the genes involved in a hyperalkaliphilic mechanisms of Serpentinomonas isolated from highly-alkaline calcium-rich serpentinized springs.</title>
        <authorList>
            <person name="Suzuki S."/>
            <person name="Ishii S."/>
            <person name="Walworth N."/>
            <person name="Bird L."/>
            <person name="Kuenen J.G."/>
            <person name="Nealson K.H."/>
        </authorList>
    </citation>
    <scope>NUCLEOTIDE SEQUENCE [LARGE SCALE GENOMIC DNA]</scope>
    <source>
        <strain evidence="3 4">83</strain>
    </source>
</reference>
<sequence>MKPHISLITLGVADLPRSRAFYERLGFGVRQESNEHIAFMDTVNGLILALFPREKLAEDANASADTDKRGAGFPGFSLAHNVASPEEVDAVLAEAVAAGATLQKPGQKVFWGGYSGYFADPDGFLWEVAYNPFMDLT</sequence>
<dbReference type="InterPro" id="IPR004360">
    <property type="entry name" value="Glyas_Fos-R_dOase_dom"/>
</dbReference>
<dbReference type="PANTHER" id="PTHR36503">
    <property type="entry name" value="BLR2520 PROTEIN"/>
    <property type="match status" value="1"/>
</dbReference>
<dbReference type="RefSeq" id="WP_105730384.1">
    <property type="nucleotide sequence ID" value="NZ_DAIPCI010000033.1"/>
</dbReference>
<feature type="domain" description="VOC" evidence="1">
    <location>
        <begin position="4"/>
        <end position="131"/>
    </location>
</feature>
<dbReference type="CDD" id="cd07251">
    <property type="entry name" value="VOC_like"/>
    <property type="match status" value="1"/>
</dbReference>
<evidence type="ECO:0000313" key="2">
    <source>
        <dbReference type="EMBL" id="MYZ52751.1"/>
    </source>
</evidence>